<dbReference type="RefSeq" id="WP_038605151.1">
    <property type="nucleotide sequence ID" value="NZ_CP008944.1"/>
</dbReference>
<dbReference type="PANTHER" id="PTHR33602">
    <property type="entry name" value="REGULATORY PROTEIN RECX FAMILY PROTEIN"/>
    <property type="match status" value="1"/>
</dbReference>
<evidence type="ECO:0000256" key="4">
    <source>
        <dbReference type="ARBA" id="ARBA00022490"/>
    </source>
</evidence>
<comment type="subcellular location">
    <subcellularLocation>
        <location evidence="1 5">Cytoplasm</location>
    </subcellularLocation>
</comment>
<name>A0ABN4DFB8_9CORY</name>
<organism evidence="8 9">
    <name type="scientific">Corynebacterium atypicum</name>
    <dbReference type="NCBI Taxonomy" id="191610"/>
    <lineage>
        <taxon>Bacteria</taxon>
        <taxon>Bacillati</taxon>
        <taxon>Actinomycetota</taxon>
        <taxon>Actinomycetes</taxon>
        <taxon>Mycobacteriales</taxon>
        <taxon>Corynebacteriaceae</taxon>
        <taxon>Corynebacterium</taxon>
    </lineage>
</organism>
<dbReference type="EMBL" id="CP008944">
    <property type="protein sequence ID" value="AIG64004.1"/>
    <property type="molecule type" value="Genomic_DNA"/>
</dbReference>
<evidence type="ECO:0000256" key="5">
    <source>
        <dbReference type="HAMAP-Rule" id="MF_01114"/>
    </source>
</evidence>
<evidence type="ECO:0000259" key="7">
    <source>
        <dbReference type="Pfam" id="PF21982"/>
    </source>
</evidence>
<dbReference type="InterPro" id="IPR053926">
    <property type="entry name" value="RecX_HTH_1st"/>
</dbReference>
<dbReference type="Proteomes" id="UP000028504">
    <property type="component" value="Chromosome"/>
</dbReference>
<evidence type="ECO:0000313" key="8">
    <source>
        <dbReference type="EMBL" id="AIG64004.1"/>
    </source>
</evidence>
<dbReference type="InterPro" id="IPR036388">
    <property type="entry name" value="WH-like_DNA-bd_sf"/>
</dbReference>
<dbReference type="InterPro" id="IPR003783">
    <property type="entry name" value="Regulatory_RecX"/>
</dbReference>
<feature type="domain" description="RecX second three-helical" evidence="6">
    <location>
        <begin position="84"/>
        <end position="125"/>
    </location>
</feature>
<proteinExistence type="inferred from homology"/>
<evidence type="ECO:0000256" key="3">
    <source>
        <dbReference type="ARBA" id="ARBA00018111"/>
    </source>
</evidence>
<comment type="similarity">
    <text evidence="2 5">Belongs to the RecX family.</text>
</comment>
<protein>
    <recommendedName>
        <fullName evidence="3 5">Regulatory protein RecX</fullName>
    </recommendedName>
</protein>
<evidence type="ECO:0000313" key="9">
    <source>
        <dbReference type="Proteomes" id="UP000028504"/>
    </source>
</evidence>
<keyword evidence="9" id="KW-1185">Reference proteome</keyword>
<dbReference type="Pfam" id="PF02631">
    <property type="entry name" value="RecX_HTH2"/>
    <property type="match status" value="1"/>
</dbReference>
<comment type="function">
    <text evidence="5">Modulates RecA activity.</text>
</comment>
<dbReference type="PANTHER" id="PTHR33602:SF1">
    <property type="entry name" value="REGULATORY PROTEIN RECX FAMILY PROTEIN"/>
    <property type="match status" value="1"/>
</dbReference>
<gene>
    <name evidence="5" type="primary">recX</name>
    <name evidence="8" type="ORF">CATYP_04315</name>
</gene>
<dbReference type="Gene3D" id="1.10.10.10">
    <property type="entry name" value="Winged helix-like DNA-binding domain superfamily/Winged helix DNA-binding domain"/>
    <property type="match status" value="2"/>
</dbReference>
<sequence length="195" mass="21823">MGPDPERYQRALDALAAVASGQPKPLFDAEAEKAKAKARERALKLLDQRARSRAELSRRLAAADFEPELIEAVLDDLAAVRLIDDAAFARQWVEQRRRRRGKSARMLDHELERKGVIAVDRAAALATIDPEEEREQALRLAQKKAGTLSAAPADRRDRDKQLRRIVGVLARRGYPQAMSVELAKQALDERIAELS</sequence>
<accession>A0ABN4DFB8</accession>
<dbReference type="HAMAP" id="MF_01114">
    <property type="entry name" value="RecX"/>
    <property type="match status" value="1"/>
</dbReference>
<evidence type="ECO:0000256" key="1">
    <source>
        <dbReference type="ARBA" id="ARBA00004496"/>
    </source>
</evidence>
<evidence type="ECO:0000256" key="2">
    <source>
        <dbReference type="ARBA" id="ARBA00009695"/>
    </source>
</evidence>
<feature type="domain" description="RecX first three-helical" evidence="7">
    <location>
        <begin position="38"/>
        <end position="77"/>
    </location>
</feature>
<dbReference type="InterPro" id="IPR053924">
    <property type="entry name" value="RecX_HTH_2nd"/>
</dbReference>
<reference evidence="8 9" key="1">
    <citation type="submission" date="2014-07" db="EMBL/GenBank/DDBJ databases">
        <title>Complete genome sequence of Corynebacterium atypicum DSM 44849: identifiction of the mycolic acid biosynthesis genes.</title>
        <authorList>
            <person name="Tippelt A."/>
            <person name="Mollmann S."/>
            <person name="Albersmeier A."/>
            <person name="Jaenicke S."/>
            <person name="Ruckert C."/>
            <person name="Tauch A."/>
        </authorList>
    </citation>
    <scope>NUCLEOTIDE SEQUENCE [LARGE SCALE GENOMIC DNA]</scope>
    <source>
        <strain evidence="8 9">R2070</strain>
    </source>
</reference>
<keyword evidence="4 5" id="KW-0963">Cytoplasm</keyword>
<evidence type="ECO:0000259" key="6">
    <source>
        <dbReference type="Pfam" id="PF02631"/>
    </source>
</evidence>
<dbReference type="Pfam" id="PF21982">
    <property type="entry name" value="RecX_HTH1"/>
    <property type="match status" value="1"/>
</dbReference>